<organism evidence="1 2">
    <name type="scientific">Candidatus Liptonbacteria bacterium RIFCSPLOWO2_01_FULL_52_25</name>
    <dbReference type="NCBI Taxonomy" id="1798650"/>
    <lineage>
        <taxon>Bacteria</taxon>
        <taxon>Candidatus Liptoniibacteriota</taxon>
    </lineage>
</organism>
<sequence>MREVTIMKISVTPTGTKVRGEPTANWEIHPESREEREHFEKVHEIVKKDMPNLEISRGGTLRFAMALGEMKKLKRILEH</sequence>
<proteinExistence type="predicted"/>
<dbReference type="STRING" id="1798650.A2945_03845"/>
<dbReference type="EMBL" id="MHLA01000001">
    <property type="protein sequence ID" value="OGZ00447.1"/>
    <property type="molecule type" value="Genomic_DNA"/>
</dbReference>
<accession>A0A1G2CGU3</accession>
<gene>
    <name evidence="1" type="ORF">A2945_03845</name>
</gene>
<name>A0A1G2CGU3_9BACT</name>
<dbReference type="Proteomes" id="UP000178880">
    <property type="component" value="Unassembled WGS sequence"/>
</dbReference>
<protein>
    <submittedName>
        <fullName evidence="1">Uncharacterized protein</fullName>
    </submittedName>
</protein>
<evidence type="ECO:0000313" key="2">
    <source>
        <dbReference type="Proteomes" id="UP000178880"/>
    </source>
</evidence>
<dbReference type="AlphaFoldDB" id="A0A1G2CGU3"/>
<evidence type="ECO:0000313" key="1">
    <source>
        <dbReference type="EMBL" id="OGZ00447.1"/>
    </source>
</evidence>
<reference evidence="1 2" key="1">
    <citation type="journal article" date="2016" name="Nat. Commun.">
        <title>Thousands of microbial genomes shed light on interconnected biogeochemical processes in an aquifer system.</title>
        <authorList>
            <person name="Anantharaman K."/>
            <person name="Brown C.T."/>
            <person name="Hug L.A."/>
            <person name="Sharon I."/>
            <person name="Castelle C.J."/>
            <person name="Probst A.J."/>
            <person name="Thomas B.C."/>
            <person name="Singh A."/>
            <person name="Wilkins M.J."/>
            <person name="Karaoz U."/>
            <person name="Brodie E.L."/>
            <person name="Williams K.H."/>
            <person name="Hubbard S.S."/>
            <person name="Banfield J.F."/>
        </authorList>
    </citation>
    <scope>NUCLEOTIDE SEQUENCE [LARGE SCALE GENOMIC DNA]</scope>
</reference>
<comment type="caution">
    <text evidence="1">The sequence shown here is derived from an EMBL/GenBank/DDBJ whole genome shotgun (WGS) entry which is preliminary data.</text>
</comment>